<dbReference type="AlphaFoldDB" id="A0A1B2EC12"/>
<dbReference type="CDD" id="cd07262">
    <property type="entry name" value="VOC_like"/>
    <property type="match status" value="1"/>
</dbReference>
<dbReference type="InterPro" id="IPR037523">
    <property type="entry name" value="VOC_core"/>
</dbReference>
<accession>A0A1B2EC12</accession>
<dbReference type="InterPro" id="IPR004360">
    <property type="entry name" value="Glyas_Fos-R_dOase_dom"/>
</dbReference>
<dbReference type="Gene3D" id="3.10.180.10">
    <property type="entry name" value="2,3-Dihydroxybiphenyl 1,2-Dioxygenase, domain 1"/>
    <property type="match status" value="1"/>
</dbReference>
<sequence>MYSHTTVGANDLARAKDFYDAVLEPLGLEVRYSGGGIIGWGPPGGRPQFLVVRPFDGGDPSVGNGSMIALLASTRSVVDACYEAAMAQGGLNEGRPALRPQYHRNYYGAYFRDLDGNKICIVCHEPE</sequence>
<dbReference type="EMBL" id="CP016616">
    <property type="protein sequence ID" value="ANY77510.1"/>
    <property type="molecule type" value="Genomic_DNA"/>
</dbReference>
<dbReference type="PANTHER" id="PTHR35006">
    <property type="entry name" value="GLYOXALASE FAMILY PROTEIN (AFU_ORTHOLOGUE AFUA_5G14830)"/>
    <property type="match status" value="1"/>
</dbReference>
<feature type="domain" description="VOC" evidence="1">
    <location>
        <begin position="1"/>
        <end position="124"/>
    </location>
</feature>
<dbReference type="OrthoDB" id="9807407at2"/>
<dbReference type="RefSeq" id="WP_099508495.1">
    <property type="nucleotide sequence ID" value="NZ_CP016616.1"/>
</dbReference>
<protein>
    <submittedName>
        <fullName evidence="2">Glyoxalase</fullName>
    </submittedName>
</protein>
<evidence type="ECO:0000313" key="2">
    <source>
        <dbReference type="EMBL" id="ANY77510.1"/>
    </source>
</evidence>
<dbReference type="PANTHER" id="PTHR35006:SF1">
    <property type="entry name" value="BLL2941 PROTEIN"/>
    <property type="match status" value="1"/>
</dbReference>
<organism evidence="2">
    <name type="scientific">Microvirga ossetica</name>
    <dbReference type="NCBI Taxonomy" id="1882682"/>
    <lineage>
        <taxon>Bacteria</taxon>
        <taxon>Pseudomonadati</taxon>
        <taxon>Pseudomonadota</taxon>
        <taxon>Alphaproteobacteria</taxon>
        <taxon>Hyphomicrobiales</taxon>
        <taxon>Methylobacteriaceae</taxon>
        <taxon>Microvirga</taxon>
    </lineage>
</organism>
<dbReference type="Pfam" id="PF00903">
    <property type="entry name" value="Glyoxalase"/>
    <property type="match status" value="1"/>
</dbReference>
<gene>
    <name evidence="2" type="ORF">BB934_04115</name>
</gene>
<dbReference type="KEGG" id="moc:BB934_04115"/>
<proteinExistence type="predicted"/>
<dbReference type="InterPro" id="IPR029068">
    <property type="entry name" value="Glyas_Bleomycin-R_OHBP_Dase"/>
</dbReference>
<name>A0A1B2EC12_9HYPH</name>
<reference evidence="2" key="1">
    <citation type="submission" date="2016-07" db="EMBL/GenBank/DDBJ databases">
        <title>Microvirga ossetica sp. nov. a new species of rhizobia isolated from root nodules of the legume species Vicia alpestris Steven originated from North Ossetia region in the Caucasus.</title>
        <authorList>
            <person name="Safronova V.I."/>
            <person name="Kuznetsova I.G."/>
            <person name="Sazanova A.L."/>
            <person name="Belimov A."/>
            <person name="Andronov E."/>
            <person name="Osledkin Y.S."/>
            <person name="Onishchuk O.P."/>
            <person name="Kurchak O.N."/>
            <person name="Shaposhnikov A.I."/>
            <person name="Willems A."/>
            <person name="Tikhonovich I.A."/>
        </authorList>
    </citation>
    <scope>NUCLEOTIDE SEQUENCE [LARGE SCALE GENOMIC DNA]</scope>
    <source>
        <strain evidence="2">V5/3M</strain>
    </source>
</reference>
<evidence type="ECO:0000259" key="1">
    <source>
        <dbReference type="PROSITE" id="PS51819"/>
    </source>
</evidence>
<dbReference type="SUPFAM" id="SSF54593">
    <property type="entry name" value="Glyoxalase/Bleomycin resistance protein/Dihydroxybiphenyl dioxygenase"/>
    <property type="match status" value="1"/>
</dbReference>
<dbReference type="PROSITE" id="PS51819">
    <property type="entry name" value="VOC"/>
    <property type="match status" value="1"/>
</dbReference>